<proteinExistence type="inferred from homology"/>
<evidence type="ECO:0000313" key="4">
    <source>
        <dbReference type="Proteomes" id="UP000287233"/>
    </source>
</evidence>
<dbReference type="GO" id="GO:0005829">
    <property type="term" value="C:cytosol"/>
    <property type="evidence" value="ECO:0007669"/>
    <property type="project" value="TreeGrafter"/>
</dbReference>
<evidence type="ECO:0000256" key="1">
    <source>
        <dbReference type="ARBA" id="ARBA00009919"/>
    </source>
</evidence>
<dbReference type="GO" id="GO:0004792">
    <property type="term" value="F:thiosulfate-cyanide sulfurtransferase activity"/>
    <property type="evidence" value="ECO:0007669"/>
    <property type="project" value="TreeGrafter"/>
</dbReference>
<sequence length="332" mass="35357">MPQFVRQTILPELGEEGQQRLEEASVLVVGCGALGSHTAEILARAGVGDLILVDRDVVEETNLHRVSLFTPDEVGQPKAHAAAILLRRIAPHATIAAHVVHFGPREAEELVPSVDLVVDGLDNLSTRYLVNDACVKHGVPWVYTAVLSTYGMTMPIVPAGGPCLRCVFPDPPSRGAIPTCAEAGILGPVPAALAALQATTAIQILARGSALAPGRLVHLDLWTGRAELVSVARAPDCPCCGKRQFEFLAQRDPAEILCGDSVQILPQRRERLDLERLAARLRVLGEARVAHGVLVAAVEGIGLTVFPDGRAIVKGISDPHRAQALYDQYLAA</sequence>
<dbReference type="PANTHER" id="PTHR10953">
    <property type="entry name" value="UBIQUITIN-ACTIVATING ENZYME E1"/>
    <property type="match status" value="1"/>
</dbReference>
<keyword evidence="3" id="KW-0808">Transferase</keyword>
<protein>
    <submittedName>
        <fullName evidence="3">Molybdopterin-synthase adenylyltransferase</fullName>
    </submittedName>
</protein>
<dbReference type="FunFam" id="3.40.50.720:FF:000080">
    <property type="entry name" value="Thiazole biosynthesis adenylyltransferase ThiF"/>
    <property type="match status" value="1"/>
</dbReference>
<dbReference type="SUPFAM" id="SSF69572">
    <property type="entry name" value="Activating enzymes of the ubiquitin-like proteins"/>
    <property type="match status" value="1"/>
</dbReference>
<comment type="similarity">
    <text evidence="1">Belongs to the HesA/MoeB/ThiF family.</text>
</comment>
<name>A0A410FWH3_BIPS1</name>
<dbReference type="Gene3D" id="3.40.50.720">
    <property type="entry name" value="NAD(P)-binding Rossmann-like Domain"/>
    <property type="match status" value="1"/>
</dbReference>
<accession>A0A410FWH3</accession>
<dbReference type="AlphaFoldDB" id="A0A410FWH3"/>
<feature type="domain" description="THIF-type NAD/FAD binding fold" evidence="2">
    <location>
        <begin position="6"/>
        <end position="239"/>
    </location>
</feature>
<dbReference type="GO" id="GO:0008146">
    <property type="term" value="F:sulfotransferase activity"/>
    <property type="evidence" value="ECO:0007669"/>
    <property type="project" value="TreeGrafter"/>
</dbReference>
<dbReference type="GO" id="GO:0008641">
    <property type="term" value="F:ubiquitin-like modifier activating enzyme activity"/>
    <property type="evidence" value="ECO:0007669"/>
    <property type="project" value="InterPro"/>
</dbReference>
<dbReference type="GO" id="GO:0016779">
    <property type="term" value="F:nucleotidyltransferase activity"/>
    <property type="evidence" value="ECO:0007669"/>
    <property type="project" value="UniProtKB-KW"/>
</dbReference>
<dbReference type="KEGG" id="bih:BIP78_1532"/>
<organism evidence="3 4">
    <name type="scientific">Bipolaricaulis sibiricus</name>
    <dbReference type="NCBI Taxonomy" id="2501609"/>
    <lineage>
        <taxon>Bacteria</taxon>
        <taxon>Candidatus Bipolaricaulota</taxon>
        <taxon>Candidatus Bipolaricaulia</taxon>
        <taxon>Candidatus Bipolaricaulales</taxon>
        <taxon>Candidatus Bipolaricaulaceae</taxon>
        <taxon>Candidatus Bipolaricaulis</taxon>
    </lineage>
</organism>
<keyword evidence="3" id="KW-0548">Nucleotidyltransferase</keyword>
<evidence type="ECO:0000313" key="3">
    <source>
        <dbReference type="EMBL" id="QAA77298.1"/>
    </source>
</evidence>
<dbReference type="InterPro" id="IPR000594">
    <property type="entry name" value="ThiF_NAD_FAD-bd"/>
</dbReference>
<evidence type="ECO:0000259" key="2">
    <source>
        <dbReference type="Pfam" id="PF00899"/>
    </source>
</evidence>
<gene>
    <name evidence="3" type="ORF">BIP78_1532</name>
</gene>
<dbReference type="CDD" id="cd00757">
    <property type="entry name" value="ThiF_MoeB_HesA_family"/>
    <property type="match status" value="1"/>
</dbReference>
<dbReference type="Pfam" id="PF00899">
    <property type="entry name" value="ThiF"/>
    <property type="match status" value="1"/>
</dbReference>
<dbReference type="PANTHER" id="PTHR10953:SF102">
    <property type="entry name" value="ADENYLYLTRANSFERASE AND SULFURTRANSFERASE MOCS3"/>
    <property type="match status" value="1"/>
</dbReference>
<dbReference type="InterPro" id="IPR045886">
    <property type="entry name" value="ThiF/MoeB/HesA"/>
</dbReference>
<reference evidence="4" key="1">
    <citation type="submission" date="2018-12" db="EMBL/GenBank/DDBJ databases">
        <title>Complete genome sequence of an uncultured bacterium of the candidate phylum Bipolaricaulota.</title>
        <authorList>
            <person name="Kadnikov V.V."/>
            <person name="Mardanov A.V."/>
            <person name="Beletsky A.V."/>
            <person name="Frank Y.A."/>
            <person name="Karnachuk O.V."/>
            <person name="Ravin N.V."/>
        </authorList>
    </citation>
    <scope>NUCLEOTIDE SEQUENCE [LARGE SCALE GENOMIC DNA]</scope>
</reference>
<dbReference type="EMBL" id="CP034928">
    <property type="protein sequence ID" value="QAA77298.1"/>
    <property type="molecule type" value="Genomic_DNA"/>
</dbReference>
<dbReference type="Proteomes" id="UP000287233">
    <property type="component" value="Chromosome"/>
</dbReference>
<dbReference type="InterPro" id="IPR035985">
    <property type="entry name" value="Ubiquitin-activating_enz"/>
</dbReference>